<feature type="region of interest" description="Disordered" evidence="1">
    <location>
        <begin position="139"/>
        <end position="218"/>
    </location>
</feature>
<organism evidence="3 4">
    <name type="scientific">Trypanosoma cruzi marinkellei</name>
    <dbReference type="NCBI Taxonomy" id="85056"/>
    <lineage>
        <taxon>Eukaryota</taxon>
        <taxon>Discoba</taxon>
        <taxon>Euglenozoa</taxon>
        <taxon>Kinetoplastea</taxon>
        <taxon>Metakinetoplastina</taxon>
        <taxon>Trypanosomatida</taxon>
        <taxon>Trypanosomatidae</taxon>
        <taxon>Trypanosoma</taxon>
        <taxon>Schizotrypanum</taxon>
    </lineage>
</organism>
<gene>
    <name evidence="3" type="ORF">MOQ_006703</name>
</gene>
<dbReference type="OrthoDB" id="10490116at2759"/>
<feature type="compositionally biased region" description="Basic and acidic residues" evidence="1">
    <location>
        <begin position="171"/>
        <end position="180"/>
    </location>
</feature>
<feature type="compositionally biased region" description="Low complexity" evidence="1">
    <location>
        <begin position="268"/>
        <end position="282"/>
    </location>
</feature>
<reference evidence="3 4" key="1">
    <citation type="journal article" date="2012" name="BMC Genomics">
        <title>Comparative genomic analysis of human infective Trypanosoma cruzi lineages with the bat-restricted subspecies T. cruzi marinkellei.</title>
        <authorList>
            <person name="Franzen O."/>
            <person name="Talavera-Lopez C."/>
            <person name="Ochaya S."/>
            <person name="Butler C.E."/>
            <person name="Messenger L.A."/>
            <person name="Lewis M.D."/>
            <person name="Llewellyn M.S."/>
            <person name="Marinkelle C.J."/>
            <person name="Tyler K.M."/>
            <person name="Miles M.A."/>
            <person name="Andersson B."/>
        </authorList>
    </citation>
    <scope>NUCLEOTIDE SEQUENCE [LARGE SCALE GENOMIC DNA]</scope>
    <source>
        <strain evidence="3 4">B7</strain>
    </source>
</reference>
<keyword evidence="4" id="KW-1185">Reference proteome</keyword>
<feature type="compositionally biased region" description="Low complexity" evidence="1">
    <location>
        <begin position="296"/>
        <end position="316"/>
    </location>
</feature>
<dbReference type="EMBL" id="AHKC01013042">
    <property type="protein sequence ID" value="EKF29512.1"/>
    <property type="molecule type" value="Genomic_DNA"/>
</dbReference>
<keyword evidence="2" id="KW-0732">Signal</keyword>
<feature type="region of interest" description="Disordered" evidence="1">
    <location>
        <begin position="254"/>
        <end position="347"/>
    </location>
</feature>
<dbReference type="Proteomes" id="UP000007350">
    <property type="component" value="Unassembled WGS sequence"/>
</dbReference>
<protein>
    <submittedName>
        <fullName evidence="3">Mucin-associated surface protein (MASP), putative</fullName>
    </submittedName>
</protein>
<dbReference type="AlphaFoldDB" id="K2NKU5"/>
<evidence type="ECO:0000313" key="4">
    <source>
        <dbReference type="Proteomes" id="UP000007350"/>
    </source>
</evidence>
<feature type="signal peptide" evidence="2">
    <location>
        <begin position="1"/>
        <end position="26"/>
    </location>
</feature>
<feature type="compositionally biased region" description="Polar residues" evidence="1">
    <location>
        <begin position="336"/>
        <end position="347"/>
    </location>
</feature>
<feature type="chain" id="PRO_5003862174" evidence="2">
    <location>
        <begin position="27"/>
        <end position="347"/>
    </location>
</feature>
<name>K2NKU5_TRYCR</name>
<sequence>MRAAAGAGLFYCALYCFAFTLLCVDGELVCAEGYTQVTGVMAMMMTGRVLLVCALCVLWCGGGGGGADDAGIFDGSAHEYFLSRLRSQLQTECAEEVSRKTGGSANASAVEECVRRGVESLHAVVDGRSRWGRQRYALVSEDEDGQTGQVSAEPFLTVPDQETQLPLQRLTFEDPEKLSPEDAGSGTELGSKQLRSEGPTDIKPNESEVEQELISDKNISQSEEKTLLVGLHLEDSTALNVPQTQSGTDISLFPLSGGRAAGIPTGVSSESSFEVSRSSEASGTGGGDRHNNTNGAAKPAAAAPSPKASSHTASSASREDPEGTRPVDYPQKQGKHINNSCQTKCEN</sequence>
<evidence type="ECO:0000313" key="3">
    <source>
        <dbReference type="EMBL" id="EKF29512.1"/>
    </source>
</evidence>
<feature type="compositionally biased region" description="Basic and acidic residues" evidence="1">
    <location>
        <begin position="194"/>
        <end position="206"/>
    </location>
</feature>
<comment type="caution">
    <text evidence="3">The sequence shown here is derived from an EMBL/GenBank/DDBJ whole genome shotgun (WGS) entry which is preliminary data.</text>
</comment>
<evidence type="ECO:0000256" key="1">
    <source>
        <dbReference type="SAM" id="MobiDB-lite"/>
    </source>
</evidence>
<accession>K2NKU5</accession>
<evidence type="ECO:0000256" key="2">
    <source>
        <dbReference type="SAM" id="SignalP"/>
    </source>
</evidence>
<proteinExistence type="predicted"/>